<dbReference type="AlphaFoldDB" id="A0A1J9PYP2"/>
<dbReference type="InterPro" id="IPR046496">
    <property type="entry name" value="DUF6589"/>
</dbReference>
<evidence type="ECO:0000313" key="2">
    <source>
        <dbReference type="EMBL" id="OJD21018.1"/>
    </source>
</evidence>
<proteinExistence type="predicted"/>
<gene>
    <name evidence="2" type="ORF">ACJ73_07647</name>
</gene>
<sequence>MNFKETVRDETIGHNDYMAAVTTAAVVISPAIPESGLTQLMPDSTRLLTLQEIIDAPGVAGNDHELRKNITFCLISDAVRKVHNEGVKSILSAADDLQPQMPVLDTLPVHRTRVQQLVAIFENEGTIVGTMRVHEKIFNDFLDLSKDHTAFSTRLFPVYGDALTTKLIRSVETEQSNSTDIFEQRNWLHPVPG</sequence>
<organism evidence="2 3">
    <name type="scientific">Blastomyces percursus</name>
    <dbReference type="NCBI Taxonomy" id="1658174"/>
    <lineage>
        <taxon>Eukaryota</taxon>
        <taxon>Fungi</taxon>
        <taxon>Dikarya</taxon>
        <taxon>Ascomycota</taxon>
        <taxon>Pezizomycotina</taxon>
        <taxon>Eurotiomycetes</taxon>
        <taxon>Eurotiomycetidae</taxon>
        <taxon>Onygenales</taxon>
        <taxon>Ajellomycetaceae</taxon>
        <taxon>Blastomyces</taxon>
    </lineage>
</organism>
<comment type="caution">
    <text evidence="2">The sequence shown here is derived from an EMBL/GenBank/DDBJ whole genome shotgun (WGS) entry which is preliminary data.</text>
</comment>
<accession>A0A1J9PYP2</accession>
<keyword evidence="3" id="KW-1185">Reference proteome</keyword>
<evidence type="ECO:0000259" key="1">
    <source>
        <dbReference type="Pfam" id="PF20231"/>
    </source>
</evidence>
<dbReference type="VEuPathDB" id="FungiDB:ACJ73_07647"/>
<reference evidence="2 3" key="1">
    <citation type="submission" date="2015-08" db="EMBL/GenBank/DDBJ databases">
        <title>Emmonsia species relationships and genome sequence.</title>
        <authorList>
            <person name="Cuomo C.A."/>
            <person name="Schwartz I.S."/>
            <person name="Kenyon C."/>
            <person name="De Hoog G.S."/>
            <person name="Govender N.P."/>
            <person name="Botha A."/>
            <person name="Moreno L."/>
            <person name="De Vries M."/>
            <person name="Munoz J.F."/>
            <person name="Stielow J.B."/>
        </authorList>
    </citation>
    <scope>NUCLEOTIDE SEQUENCE [LARGE SCALE GENOMIC DNA]</scope>
    <source>
        <strain evidence="2 3">EI222</strain>
    </source>
</reference>
<dbReference type="OrthoDB" id="3919880at2759"/>
<evidence type="ECO:0000313" key="3">
    <source>
        <dbReference type="Proteomes" id="UP000242791"/>
    </source>
</evidence>
<dbReference type="Pfam" id="PF20231">
    <property type="entry name" value="DUF6589"/>
    <property type="match status" value="1"/>
</dbReference>
<feature type="domain" description="DUF6589" evidence="1">
    <location>
        <begin position="83"/>
        <end position="193"/>
    </location>
</feature>
<name>A0A1J9PYP2_9EURO</name>
<dbReference type="Proteomes" id="UP000242791">
    <property type="component" value="Unassembled WGS sequence"/>
</dbReference>
<dbReference type="EMBL" id="LGTZ01001594">
    <property type="protein sequence ID" value="OJD21018.1"/>
    <property type="molecule type" value="Genomic_DNA"/>
</dbReference>
<protein>
    <recommendedName>
        <fullName evidence="1">DUF6589 domain-containing protein</fullName>
    </recommendedName>
</protein>